<dbReference type="SMART" id="SM00389">
    <property type="entry name" value="HOX"/>
    <property type="match status" value="1"/>
</dbReference>
<dbReference type="PROSITE" id="PS50803">
    <property type="entry name" value="OAR"/>
    <property type="match status" value="1"/>
</dbReference>
<dbReference type="EMBL" id="CAJPEV010002079">
    <property type="protein sequence ID" value="CAG0895567.1"/>
    <property type="molecule type" value="Genomic_DNA"/>
</dbReference>
<dbReference type="InterPro" id="IPR017970">
    <property type="entry name" value="Homeobox_CS"/>
</dbReference>
<feature type="region of interest" description="Disordered" evidence="9">
    <location>
        <begin position="19"/>
        <end position="52"/>
    </location>
</feature>
<dbReference type="PANTHER" id="PTHR45882">
    <property type="entry name" value="PITUITARY HOMEOBOX HOMOLOG PTX1"/>
    <property type="match status" value="1"/>
</dbReference>
<dbReference type="PROSITE" id="PS50071">
    <property type="entry name" value="HOMEOBOX_2"/>
    <property type="match status" value="1"/>
</dbReference>
<dbReference type="EMBL" id="LR901596">
    <property type="protein sequence ID" value="CAD7248960.1"/>
    <property type="molecule type" value="Genomic_DNA"/>
</dbReference>
<dbReference type="AlphaFoldDB" id="A0A7R8XE89"/>
<comment type="similarity">
    <text evidence="2">Belongs to the paired homeobox family. Bicoid subfamily.</text>
</comment>
<gene>
    <name evidence="12" type="ORF">DSTB1V02_LOCUS8763</name>
</gene>
<dbReference type="OrthoDB" id="6159439at2759"/>
<evidence type="ECO:0000259" key="11">
    <source>
        <dbReference type="PROSITE" id="PS50803"/>
    </source>
</evidence>
<reference evidence="12" key="1">
    <citation type="submission" date="2020-11" db="EMBL/GenBank/DDBJ databases">
        <authorList>
            <person name="Tran Van P."/>
        </authorList>
    </citation>
    <scope>NUCLEOTIDE SEQUENCE</scope>
</reference>
<feature type="compositionally biased region" description="Basic residues" evidence="9">
    <location>
        <begin position="124"/>
        <end position="133"/>
    </location>
</feature>
<keyword evidence="13" id="KW-1185">Reference proteome</keyword>
<name>A0A7R8XE89_9CRUS</name>
<evidence type="ECO:0008006" key="14">
    <source>
        <dbReference type="Google" id="ProtNLM"/>
    </source>
</evidence>
<evidence type="ECO:0000256" key="7">
    <source>
        <dbReference type="PROSITE-ProRule" id="PRU00108"/>
    </source>
</evidence>
<keyword evidence="5 7" id="KW-0371">Homeobox</keyword>
<protein>
    <recommendedName>
        <fullName evidence="14">Homeobox protein</fullName>
    </recommendedName>
</protein>
<accession>A0A7R8XE89</accession>
<feature type="region of interest" description="Disordered" evidence="9">
    <location>
        <begin position="89"/>
        <end position="135"/>
    </location>
</feature>
<dbReference type="Gene3D" id="1.10.10.60">
    <property type="entry name" value="Homeodomain-like"/>
    <property type="match status" value="1"/>
</dbReference>
<proteinExistence type="inferred from homology"/>
<evidence type="ECO:0000256" key="3">
    <source>
        <dbReference type="ARBA" id="ARBA00022473"/>
    </source>
</evidence>
<keyword evidence="6 7" id="KW-0539">Nucleus</keyword>
<evidence type="ECO:0000313" key="13">
    <source>
        <dbReference type="Proteomes" id="UP000677054"/>
    </source>
</evidence>
<dbReference type="SUPFAM" id="SSF46689">
    <property type="entry name" value="Homeodomain-like"/>
    <property type="match status" value="1"/>
</dbReference>
<feature type="domain" description="OAR" evidence="11">
    <location>
        <begin position="311"/>
        <end position="324"/>
    </location>
</feature>
<evidence type="ECO:0000256" key="8">
    <source>
        <dbReference type="RuleBase" id="RU000682"/>
    </source>
</evidence>
<feature type="domain" description="Homeobox" evidence="10">
    <location>
        <begin position="124"/>
        <end position="184"/>
    </location>
</feature>
<evidence type="ECO:0000313" key="12">
    <source>
        <dbReference type="EMBL" id="CAD7248960.1"/>
    </source>
</evidence>
<keyword evidence="3" id="KW-0217">Developmental protein</keyword>
<evidence type="ECO:0000256" key="9">
    <source>
        <dbReference type="SAM" id="MobiDB-lite"/>
    </source>
</evidence>
<dbReference type="CDD" id="cd00086">
    <property type="entry name" value="homeodomain"/>
    <property type="match status" value="1"/>
</dbReference>
<evidence type="ECO:0000259" key="10">
    <source>
        <dbReference type="PROSITE" id="PS50071"/>
    </source>
</evidence>
<dbReference type="GO" id="GO:0000981">
    <property type="term" value="F:DNA-binding transcription factor activity, RNA polymerase II-specific"/>
    <property type="evidence" value="ECO:0007669"/>
    <property type="project" value="InterPro"/>
</dbReference>
<feature type="DNA-binding region" description="Homeobox" evidence="7">
    <location>
        <begin position="126"/>
        <end position="185"/>
    </location>
</feature>
<feature type="compositionally biased region" description="Polar residues" evidence="9">
    <location>
        <begin position="328"/>
        <end position="353"/>
    </location>
</feature>
<dbReference type="Proteomes" id="UP000677054">
    <property type="component" value="Unassembled WGS sequence"/>
</dbReference>
<dbReference type="InterPro" id="IPR009057">
    <property type="entry name" value="Homeodomain-like_sf"/>
</dbReference>
<evidence type="ECO:0000256" key="2">
    <source>
        <dbReference type="ARBA" id="ARBA00006503"/>
    </source>
</evidence>
<dbReference type="Pfam" id="PF00046">
    <property type="entry name" value="Homeodomain"/>
    <property type="match status" value="1"/>
</dbReference>
<feature type="compositionally biased region" description="Basic residues" evidence="9">
    <location>
        <begin position="21"/>
        <end position="52"/>
    </location>
</feature>
<dbReference type="InterPro" id="IPR003654">
    <property type="entry name" value="OAR_dom"/>
</dbReference>
<evidence type="ECO:0000256" key="4">
    <source>
        <dbReference type="ARBA" id="ARBA00023125"/>
    </source>
</evidence>
<sequence length="353" mass="38054">MEGLHESLCLQDFVGVETPPMHHHPAATGHPHPHHLHHGHLHPHHHGHHHMHGLAGMAAASSSALSPLGCPPSILPDSHAGKIKVEAEEKGNGGECDSALPASSSSNDGNGEEKEKGKNAGNGKRPRRQRTHFTSHQLQELEGYFTRNRYPDMSTREEIAMYTNLTEARVRVWFKNRRAKWRKRERNAMTAAAVDFKTAGFGAQFNGLMQPFPDEASLYSPYYATNNWTSKVPSPLGGPTKGFSWGNPAMTSSVPLFPSTATAVQGAGNGVIPSVTSPGSSMVAGSTGAATCPYVQAPSSPYSMYRDQCSTSLATLRLKARQHVGFGTYSTPSPGRQGNGLTQSCQYSDRPTV</sequence>
<dbReference type="PROSITE" id="PS00027">
    <property type="entry name" value="HOMEOBOX_1"/>
    <property type="match status" value="1"/>
</dbReference>
<dbReference type="Pfam" id="PF03826">
    <property type="entry name" value="OAR"/>
    <property type="match status" value="1"/>
</dbReference>
<evidence type="ECO:0000256" key="5">
    <source>
        <dbReference type="ARBA" id="ARBA00023155"/>
    </source>
</evidence>
<dbReference type="FunFam" id="1.10.10.60:FF:000679">
    <property type="entry name" value="Homeobox protein aristaless"/>
    <property type="match status" value="1"/>
</dbReference>
<dbReference type="GO" id="GO:0009653">
    <property type="term" value="P:anatomical structure morphogenesis"/>
    <property type="evidence" value="ECO:0007669"/>
    <property type="project" value="TreeGrafter"/>
</dbReference>
<evidence type="ECO:0000256" key="6">
    <source>
        <dbReference type="ARBA" id="ARBA00023242"/>
    </source>
</evidence>
<keyword evidence="4 7" id="KW-0238">DNA-binding</keyword>
<dbReference type="PANTHER" id="PTHR45882:SF3">
    <property type="entry name" value="PITUITARY HOMEOBOX HOMOLOG PTX1"/>
    <property type="match status" value="1"/>
</dbReference>
<feature type="region of interest" description="Disordered" evidence="9">
    <location>
        <begin position="327"/>
        <end position="353"/>
    </location>
</feature>
<comment type="subcellular location">
    <subcellularLocation>
        <location evidence="1 7 8">Nucleus</location>
    </subcellularLocation>
</comment>
<dbReference type="GO" id="GO:0005634">
    <property type="term" value="C:nucleus"/>
    <property type="evidence" value="ECO:0007669"/>
    <property type="project" value="UniProtKB-SubCell"/>
</dbReference>
<dbReference type="InterPro" id="IPR001356">
    <property type="entry name" value="HD"/>
</dbReference>
<organism evidence="12">
    <name type="scientific">Darwinula stevensoni</name>
    <dbReference type="NCBI Taxonomy" id="69355"/>
    <lineage>
        <taxon>Eukaryota</taxon>
        <taxon>Metazoa</taxon>
        <taxon>Ecdysozoa</taxon>
        <taxon>Arthropoda</taxon>
        <taxon>Crustacea</taxon>
        <taxon>Oligostraca</taxon>
        <taxon>Ostracoda</taxon>
        <taxon>Podocopa</taxon>
        <taxon>Podocopida</taxon>
        <taxon>Darwinulocopina</taxon>
        <taxon>Darwinuloidea</taxon>
        <taxon>Darwinulidae</taxon>
        <taxon>Darwinula</taxon>
    </lineage>
</organism>
<dbReference type="GO" id="GO:0000978">
    <property type="term" value="F:RNA polymerase II cis-regulatory region sequence-specific DNA binding"/>
    <property type="evidence" value="ECO:0007669"/>
    <property type="project" value="TreeGrafter"/>
</dbReference>
<evidence type="ECO:0000256" key="1">
    <source>
        <dbReference type="ARBA" id="ARBA00004123"/>
    </source>
</evidence>